<dbReference type="InterPro" id="IPR013780">
    <property type="entry name" value="Glyco_hydro_b"/>
</dbReference>
<protein>
    <recommendedName>
        <fullName evidence="6">Alpha-amylase</fullName>
        <ecNumber evidence="6">3.2.1.1</ecNumber>
    </recommendedName>
</protein>
<dbReference type="GO" id="GO:0004556">
    <property type="term" value="F:alpha-amylase activity"/>
    <property type="evidence" value="ECO:0007669"/>
    <property type="project" value="UniProtKB-UniRule"/>
</dbReference>
<evidence type="ECO:0000256" key="6">
    <source>
        <dbReference type="RuleBase" id="RU361134"/>
    </source>
</evidence>
<proteinExistence type="inferred from homology"/>
<dbReference type="InterPro" id="IPR006046">
    <property type="entry name" value="Alpha_amylase"/>
</dbReference>
<feature type="domain" description="Alpha-amylase C-terminal beta-sheet" evidence="8">
    <location>
        <begin position="373"/>
        <end position="430"/>
    </location>
</feature>
<evidence type="ECO:0000313" key="10">
    <source>
        <dbReference type="Proteomes" id="UP000004095"/>
    </source>
</evidence>
<dbReference type="SMART" id="SM00642">
    <property type="entry name" value="Aamy"/>
    <property type="match status" value="1"/>
</dbReference>
<dbReference type="GO" id="GO:0005975">
    <property type="term" value="P:carbohydrate metabolic process"/>
    <property type="evidence" value="ECO:0007669"/>
    <property type="project" value="InterPro"/>
</dbReference>
<evidence type="ECO:0000256" key="3">
    <source>
        <dbReference type="ARBA" id="ARBA00023277"/>
    </source>
</evidence>
<dbReference type="InterPro" id="IPR006047">
    <property type="entry name" value="GH13_cat_dom"/>
</dbReference>
<dbReference type="PRINTS" id="PR00110">
    <property type="entry name" value="ALPHAAMYLASE"/>
</dbReference>
<evidence type="ECO:0000259" key="7">
    <source>
        <dbReference type="SMART" id="SM00642"/>
    </source>
</evidence>
<dbReference type="SUPFAM" id="SSF51445">
    <property type="entry name" value="(Trans)glycosidases"/>
    <property type="match status" value="1"/>
</dbReference>
<dbReference type="PANTHER" id="PTHR43447">
    <property type="entry name" value="ALPHA-AMYLASE"/>
    <property type="match status" value="1"/>
</dbReference>
<name>A1ZMR5_MICM2</name>
<dbReference type="CDD" id="cd11314">
    <property type="entry name" value="AmyAc_arch_bac_plant_AmyA"/>
    <property type="match status" value="1"/>
</dbReference>
<evidence type="ECO:0000256" key="1">
    <source>
        <dbReference type="ARBA" id="ARBA00008061"/>
    </source>
</evidence>
<dbReference type="SMART" id="SM00810">
    <property type="entry name" value="Alpha-amyl_C2"/>
    <property type="match status" value="1"/>
</dbReference>
<gene>
    <name evidence="9" type="ORF">M23134_04008</name>
</gene>
<dbReference type="Pfam" id="PF07821">
    <property type="entry name" value="Alpha-amyl_C2"/>
    <property type="match status" value="1"/>
</dbReference>
<keyword evidence="10" id="KW-1185">Reference proteome</keyword>
<dbReference type="Pfam" id="PF00128">
    <property type="entry name" value="Alpha-amylase"/>
    <property type="match status" value="1"/>
</dbReference>
<evidence type="ECO:0000259" key="8">
    <source>
        <dbReference type="SMART" id="SM00810"/>
    </source>
</evidence>
<dbReference type="SUPFAM" id="SSF51011">
    <property type="entry name" value="Glycosyl hydrolase domain"/>
    <property type="match status" value="1"/>
</dbReference>
<keyword evidence="4 6" id="KW-0326">Glycosidase</keyword>
<reference evidence="9 10" key="1">
    <citation type="submission" date="2007-01" db="EMBL/GenBank/DDBJ databases">
        <authorList>
            <person name="Haygood M."/>
            <person name="Podell S."/>
            <person name="Anderson C."/>
            <person name="Hopkinson B."/>
            <person name="Roe K."/>
            <person name="Barbeau K."/>
            <person name="Gaasterland T."/>
            <person name="Ferriera S."/>
            <person name="Johnson J."/>
            <person name="Kravitz S."/>
            <person name="Beeson K."/>
            <person name="Sutton G."/>
            <person name="Rogers Y.-H."/>
            <person name="Friedman R."/>
            <person name="Frazier M."/>
            <person name="Venter J.C."/>
        </authorList>
    </citation>
    <scope>NUCLEOTIDE SEQUENCE [LARGE SCALE GENOMIC DNA]</scope>
    <source>
        <strain evidence="9 10">ATCC 23134</strain>
    </source>
</reference>
<feature type="domain" description="Glycosyl hydrolase family 13 catalytic" evidence="7">
    <location>
        <begin position="41"/>
        <end position="372"/>
    </location>
</feature>
<organism evidence="9 10">
    <name type="scientific">Microscilla marina ATCC 23134</name>
    <dbReference type="NCBI Taxonomy" id="313606"/>
    <lineage>
        <taxon>Bacteria</taxon>
        <taxon>Pseudomonadati</taxon>
        <taxon>Bacteroidota</taxon>
        <taxon>Cytophagia</taxon>
        <taxon>Cytophagales</taxon>
        <taxon>Microscillaceae</taxon>
        <taxon>Microscilla</taxon>
    </lineage>
</organism>
<evidence type="ECO:0000256" key="5">
    <source>
        <dbReference type="RuleBase" id="RU003615"/>
    </source>
</evidence>
<dbReference type="GO" id="GO:0005509">
    <property type="term" value="F:calcium ion binding"/>
    <property type="evidence" value="ECO:0007669"/>
    <property type="project" value="InterPro"/>
</dbReference>
<dbReference type="Gene3D" id="3.20.20.80">
    <property type="entry name" value="Glycosidases"/>
    <property type="match status" value="1"/>
</dbReference>
<dbReference type="EMBL" id="AAWS01000016">
    <property type="protein sequence ID" value="EAY28445.1"/>
    <property type="molecule type" value="Genomic_DNA"/>
</dbReference>
<dbReference type="Gene3D" id="2.60.40.1180">
    <property type="entry name" value="Golgi alpha-mannosidase II"/>
    <property type="match status" value="1"/>
</dbReference>
<comment type="similarity">
    <text evidence="1 5">Belongs to the glycosyl hydrolase 13 family.</text>
</comment>
<keyword evidence="2 6" id="KW-0378">Hydrolase</keyword>
<evidence type="ECO:0000313" key="9">
    <source>
        <dbReference type="EMBL" id="EAY28445.1"/>
    </source>
</evidence>
<keyword evidence="3 6" id="KW-0119">Carbohydrate metabolism</keyword>
<sequence>MLASNLFLGCTKKETLLPKPKTPASTKLTTIASTRSGSGSDIMLQGFHWNSWQYGTWNIVKNKANEIKNAGFSMVWLPPVSKSTGGTGYLPNEWYQINSDHGAGSELRAAINALNSHNIKPIADIVVNHRVGTTNWADFTNPSFGNNANAVTKDDEWGQGTGNYDTGDSYNAGRDLDHTNGSVRNEIRNWLNWLKNDVGFAGWRYDYVKGYSASYTGLYNDQTTPYFSVGELWPDITGNYYASGNGVNYHRQKIMDWINGTGNKSTAFDFTTKWQLMLAVERGEYWRLRDAQGKPIGAIGWWPQMSVTFVDNHDTGPSPNGGQDYWPFPADKIEEGYAYILTHPGIPCVYWPHYFDWGAQLKNKIKSLISIRKSQGITATSSVVIRAADGNKYAAIVNNNTAVKIGGGDWLPGSGWSLAESGRNWAVWKR</sequence>
<dbReference type="AlphaFoldDB" id="A1ZMR5"/>
<dbReference type="eggNOG" id="COG0366">
    <property type="taxonomic scope" value="Bacteria"/>
</dbReference>
<comment type="catalytic activity">
    <reaction evidence="6">
        <text>Endohydrolysis of (1-&gt;4)-alpha-D-glucosidic linkages in polysaccharides containing three or more (1-&gt;4)-alpha-linked D-glucose units.</text>
        <dbReference type="EC" id="3.2.1.1"/>
    </reaction>
</comment>
<evidence type="ECO:0000256" key="4">
    <source>
        <dbReference type="ARBA" id="ARBA00023295"/>
    </source>
</evidence>
<dbReference type="InterPro" id="IPR017853">
    <property type="entry name" value="GH"/>
</dbReference>
<accession>A1ZMR5</accession>
<dbReference type="InterPro" id="IPR012850">
    <property type="entry name" value="A-amylase_bs_C"/>
</dbReference>
<comment type="caution">
    <text evidence="9">The sequence shown here is derived from an EMBL/GenBank/DDBJ whole genome shotgun (WGS) entry which is preliminary data.</text>
</comment>
<dbReference type="Proteomes" id="UP000004095">
    <property type="component" value="Unassembled WGS sequence"/>
</dbReference>
<dbReference type="EC" id="3.2.1.1" evidence="6"/>
<evidence type="ECO:0000256" key="2">
    <source>
        <dbReference type="ARBA" id="ARBA00022801"/>
    </source>
</evidence>